<accession>A0A329SLW7</accession>
<organism evidence="3 4">
    <name type="scientific">Phytophthora cactorum</name>
    <dbReference type="NCBI Taxonomy" id="29920"/>
    <lineage>
        <taxon>Eukaryota</taxon>
        <taxon>Sar</taxon>
        <taxon>Stramenopiles</taxon>
        <taxon>Oomycota</taxon>
        <taxon>Peronosporomycetes</taxon>
        <taxon>Peronosporales</taxon>
        <taxon>Peronosporaceae</taxon>
        <taxon>Phytophthora</taxon>
    </lineage>
</organism>
<feature type="region of interest" description="Disordered" evidence="1">
    <location>
        <begin position="44"/>
        <end position="120"/>
    </location>
</feature>
<proteinExistence type="predicted"/>
<dbReference type="EMBL" id="MJFZ01000102">
    <property type="protein sequence ID" value="RAW37833.1"/>
    <property type="molecule type" value="Genomic_DNA"/>
</dbReference>
<evidence type="ECO:0000256" key="1">
    <source>
        <dbReference type="SAM" id="MobiDB-lite"/>
    </source>
</evidence>
<evidence type="ECO:0008006" key="5">
    <source>
        <dbReference type="Google" id="ProtNLM"/>
    </source>
</evidence>
<feature type="compositionally biased region" description="Basic and acidic residues" evidence="1">
    <location>
        <begin position="57"/>
        <end position="67"/>
    </location>
</feature>
<keyword evidence="4" id="KW-1185">Reference proteome</keyword>
<evidence type="ECO:0000313" key="3">
    <source>
        <dbReference type="EMBL" id="RAW37833.1"/>
    </source>
</evidence>
<reference evidence="3 4" key="1">
    <citation type="submission" date="2018-01" db="EMBL/GenBank/DDBJ databases">
        <title>Draft genome of the strawberry crown rot pathogen Phytophthora cactorum.</title>
        <authorList>
            <person name="Armitage A.D."/>
            <person name="Lysoe E."/>
            <person name="Nellist C.F."/>
            <person name="Harrison R.J."/>
            <person name="Brurberg M.B."/>
        </authorList>
    </citation>
    <scope>NUCLEOTIDE SEQUENCE [LARGE SCALE GENOMIC DNA]</scope>
    <source>
        <strain evidence="3 4">10300</strain>
    </source>
</reference>
<feature type="compositionally biased region" description="Basic and acidic residues" evidence="1">
    <location>
        <begin position="96"/>
        <end position="120"/>
    </location>
</feature>
<evidence type="ECO:0000313" key="4">
    <source>
        <dbReference type="Proteomes" id="UP000251314"/>
    </source>
</evidence>
<protein>
    <recommendedName>
        <fullName evidence="5">Secreted protein</fullName>
    </recommendedName>
</protein>
<comment type="caution">
    <text evidence="3">The sequence shown here is derived from an EMBL/GenBank/DDBJ whole genome shotgun (WGS) entry which is preliminary data.</text>
</comment>
<gene>
    <name evidence="3" type="ORF">PC110_g5899</name>
</gene>
<dbReference type="Proteomes" id="UP000251314">
    <property type="component" value="Unassembled WGS sequence"/>
</dbReference>
<dbReference type="AlphaFoldDB" id="A0A329SLW7"/>
<evidence type="ECO:0000256" key="2">
    <source>
        <dbReference type="SAM" id="SignalP"/>
    </source>
</evidence>
<name>A0A329SLW7_9STRA</name>
<feature type="chain" id="PRO_5016400500" description="Secreted protein" evidence="2">
    <location>
        <begin position="21"/>
        <end position="120"/>
    </location>
</feature>
<sequence length="120" mass="13855">MPLRLLVFLQLPVTLRTCRSSACVAYTSSLVQWTQLHQLSRKATAEEPECTGTFPEEPVRHVRHDPGPEDSAEETHHHPRRQIRKPESGATCDEMSESRHKIRLGREQGQHRHPDQVQDY</sequence>
<feature type="signal peptide" evidence="2">
    <location>
        <begin position="1"/>
        <end position="20"/>
    </location>
</feature>
<dbReference type="VEuPathDB" id="FungiDB:PC110_g5899"/>
<keyword evidence="2" id="KW-0732">Signal</keyword>